<name>A0ABR9QDH8_9BACI</name>
<feature type="coiled-coil region" evidence="1">
    <location>
        <begin position="34"/>
        <end position="68"/>
    </location>
</feature>
<dbReference type="EMBL" id="JADCLJ010000002">
    <property type="protein sequence ID" value="MBE4906536.1"/>
    <property type="molecule type" value="Genomic_DNA"/>
</dbReference>
<evidence type="ECO:0000313" key="3">
    <source>
        <dbReference type="Proteomes" id="UP001516662"/>
    </source>
</evidence>
<gene>
    <name evidence="2" type="ORF">IMZ08_00510</name>
</gene>
<sequence>MSKRNLIAMIGVLSLLFTVGCTNKEPVTQSDGLVNELDSKVKELELKVQQQQSLLEEHQEQLTKVNELEVLSENLIRREESNVNFHDNVYMLTQLIQRTTISKTAMLNKAEIKDEKLLLDVTYTNKIQDDEAPNGFRLEETSEGTKTVSISKDVPIFLLSDPSRLKEVEWKQVVNHRGFLQLFEKDGEVVFIWEMYLP</sequence>
<dbReference type="PROSITE" id="PS51257">
    <property type="entry name" value="PROKAR_LIPOPROTEIN"/>
    <property type="match status" value="1"/>
</dbReference>
<evidence type="ECO:0008006" key="4">
    <source>
        <dbReference type="Google" id="ProtNLM"/>
    </source>
</evidence>
<organism evidence="2 3">
    <name type="scientific">Litchfieldia luteola</name>
    <dbReference type="NCBI Taxonomy" id="682179"/>
    <lineage>
        <taxon>Bacteria</taxon>
        <taxon>Bacillati</taxon>
        <taxon>Bacillota</taxon>
        <taxon>Bacilli</taxon>
        <taxon>Bacillales</taxon>
        <taxon>Bacillaceae</taxon>
        <taxon>Litchfieldia</taxon>
    </lineage>
</organism>
<reference evidence="2 3" key="1">
    <citation type="submission" date="2020-10" db="EMBL/GenBank/DDBJ databases">
        <title>Bacillus sp. HD4P25, an endophyte from a halophyte.</title>
        <authorList>
            <person name="Sun J.-Q."/>
        </authorList>
    </citation>
    <scope>NUCLEOTIDE SEQUENCE [LARGE SCALE GENOMIC DNA]</scope>
    <source>
        <strain evidence="2 3">YIM 93174</strain>
    </source>
</reference>
<protein>
    <recommendedName>
        <fullName evidence="4">Lipoprotein</fullName>
    </recommendedName>
</protein>
<accession>A0ABR9QDH8</accession>
<dbReference type="RefSeq" id="WP_193534054.1">
    <property type="nucleotide sequence ID" value="NZ_JADCLJ010000002.1"/>
</dbReference>
<dbReference type="Proteomes" id="UP001516662">
    <property type="component" value="Unassembled WGS sequence"/>
</dbReference>
<proteinExistence type="predicted"/>
<keyword evidence="1" id="KW-0175">Coiled coil</keyword>
<evidence type="ECO:0000313" key="2">
    <source>
        <dbReference type="EMBL" id="MBE4906536.1"/>
    </source>
</evidence>
<comment type="caution">
    <text evidence="2">The sequence shown here is derived from an EMBL/GenBank/DDBJ whole genome shotgun (WGS) entry which is preliminary data.</text>
</comment>
<keyword evidence="3" id="KW-1185">Reference proteome</keyword>
<evidence type="ECO:0000256" key="1">
    <source>
        <dbReference type="SAM" id="Coils"/>
    </source>
</evidence>